<accession>A0A1H9SU09</accession>
<feature type="transmembrane region" description="Helical" evidence="1">
    <location>
        <begin position="138"/>
        <end position="156"/>
    </location>
</feature>
<dbReference type="EMBL" id="FOGS01000004">
    <property type="protein sequence ID" value="SER88378.1"/>
    <property type="molecule type" value="Genomic_DNA"/>
</dbReference>
<keyword evidence="1" id="KW-1133">Transmembrane helix</keyword>
<evidence type="ECO:0000313" key="3">
    <source>
        <dbReference type="Proteomes" id="UP000198505"/>
    </source>
</evidence>
<evidence type="ECO:0000256" key="1">
    <source>
        <dbReference type="SAM" id="Phobius"/>
    </source>
</evidence>
<protein>
    <submittedName>
        <fullName evidence="2">Uncharacterized protein</fullName>
    </submittedName>
</protein>
<feature type="transmembrane region" description="Helical" evidence="1">
    <location>
        <begin position="62"/>
        <end position="84"/>
    </location>
</feature>
<keyword evidence="1" id="KW-0812">Transmembrane</keyword>
<keyword evidence="1" id="KW-0472">Membrane</keyword>
<feature type="transmembrane region" description="Helical" evidence="1">
    <location>
        <begin position="104"/>
        <end position="126"/>
    </location>
</feature>
<feature type="transmembrane region" description="Helical" evidence="1">
    <location>
        <begin position="13"/>
        <end position="31"/>
    </location>
</feature>
<feature type="transmembrane region" description="Helical" evidence="1">
    <location>
        <begin position="163"/>
        <end position="183"/>
    </location>
</feature>
<dbReference type="Proteomes" id="UP000198505">
    <property type="component" value="Unassembled WGS sequence"/>
</dbReference>
<feature type="transmembrane region" description="Helical" evidence="1">
    <location>
        <begin position="189"/>
        <end position="209"/>
    </location>
</feature>
<proteinExistence type="predicted"/>
<gene>
    <name evidence="2" type="ORF">SAMN04487958_10432</name>
</gene>
<name>A0A1H9SU09_9GAMM</name>
<sequence>MIAFFEAIAAFDVIEVLLALGLTGSALVCLFDRHLVRACYFFVFFAAAMTLAWWLLGAPWLAAAELGLGLGLTGPCFFYALGHVLPSASSSLERDTFSEPGSRVAMRVLLALAWFGMVGAAIRTVIADMAYSPLEHPLLLAGVVIAASALGAFALHRHLLRRLLAFNLLGSGVFMLLAGVAGTSAAAQAFISVGLVVAWLGTMLGALLIRRLLHLEGVEALGRDGNPKESAI</sequence>
<dbReference type="STRING" id="416874.SAMN04487958_10432"/>
<dbReference type="AlphaFoldDB" id="A0A1H9SU09"/>
<keyword evidence="3" id="KW-1185">Reference proteome</keyword>
<feature type="transmembrane region" description="Helical" evidence="1">
    <location>
        <begin position="38"/>
        <end position="56"/>
    </location>
</feature>
<dbReference type="RefSeq" id="WP_092826605.1">
    <property type="nucleotide sequence ID" value="NZ_FOGS01000004.1"/>
</dbReference>
<reference evidence="3" key="1">
    <citation type="submission" date="2016-10" db="EMBL/GenBank/DDBJ databases">
        <authorList>
            <person name="Varghese N."/>
            <person name="Submissions S."/>
        </authorList>
    </citation>
    <scope>NUCLEOTIDE SEQUENCE [LARGE SCALE GENOMIC DNA]</scope>
    <source>
        <strain evidence="3">CGMCC 1.6495</strain>
    </source>
</reference>
<evidence type="ECO:0000313" key="2">
    <source>
        <dbReference type="EMBL" id="SER88378.1"/>
    </source>
</evidence>
<organism evidence="2 3">
    <name type="scientific">Vreelandella subterranea</name>
    <dbReference type="NCBI Taxonomy" id="416874"/>
    <lineage>
        <taxon>Bacteria</taxon>
        <taxon>Pseudomonadati</taxon>
        <taxon>Pseudomonadota</taxon>
        <taxon>Gammaproteobacteria</taxon>
        <taxon>Oceanospirillales</taxon>
        <taxon>Halomonadaceae</taxon>
        <taxon>Vreelandella</taxon>
    </lineage>
</organism>